<keyword evidence="6 12" id="KW-0378">Hydrolase</keyword>
<feature type="binding site" evidence="10">
    <location>
        <position position="324"/>
    </location>
    <ligand>
        <name>Zn(2+)</name>
        <dbReference type="ChEBI" id="CHEBI:29105"/>
        <note>catalytic</note>
    </ligand>
</feature>
<evidence type="ECO:0000259" key="14">
    <source>
        <dbReference type="Pfam" id="PF01433"/>
    </source>
</evidence>
<feature type="active site" description="Proton acceptor" evidence="9">
    <location>
        <position position="325"/>
    </location>
</feature>
<keyword evidence="13" id="KW-0732">Signal</keyword>
<evidence type="ECO:0000313" key="18">
    <source>
        <dbReference type="Proteomes" id="UP000029385"/>
    </source>
</evidence>
<evidence type="ECO:0000256" key="12">
    <source>
        <dbReference type="RuleBase" id="RU364040"/>
    </source>
</evidence>
<dbReference type="InterPro" id="IPR024571">
    <property type="entry name" value="ERAP1-like_C_dom"/>
</dbReference>
<feature type="signal peptide" evidence="13">
    <location>
        <begin position="1"/>
        <end position="20"/>
    </location>
</feature>
<dbReference type="InterPro" id="IPR050344">
    <property type="entry name" value="Peptidase_M1_aminopeptidases"/>
</dbReference>
<evidence type="ECO:0000256" key="6">
    <source>
        <dbReference type="ARBA" id="ARBA00022801"/>
    </source>
</evidence>
<dbReference type="GO" id="GO:0005737">
    <property type="term" value="C:cytoplasm"/>
    <property type="evidence" value="ECO:0007669"/>
    <property type="project" value="TreeGrafter"/>
</dbReference>
<feature type="chain" id="PRO_5001870518" description="Aminopeptidase" evidence="13">
    <location>
        <begin position="21"/>
        <end position="888"/>
    </location>
</feature>
<feature type="binding site" evidence="10">
    <location>
        <position position="328"/>
    </location>
    <ligand>
        <name>Zn(2+)</name>
        <dbReference type="ChEBI" id="CHEBI:29105"/>
        <note>catalytic</note>
    </ligand>
</feature>
<dbReference type="GO" id="GO:0016285">
    <property type="term" value="F:alanyl aminopeptidase activity"/>
    <property type="evidence" value="ECO:0007669"/>
    <property type="project" value="UniProtKB-EC"/>
</dbReference>
<dbReference type="GO" id="GO:0006508">
    <property type="term" value="P:proteolysis"/>
    <property type="evidence" value="ECO:0007669"/>
    <property type="project" value="UniProtKB-KW"/>
</dbReference>
<dbReference type="RefSeq" id="WP_022968225.1">
    <property type="nucleotide sequence ID" value="NZ_ATVD01000001.1"/>
</dbReference>
<dbReference type="FunFam" id="1.10.390.10:FF:000006">
    <property type="entry name" value="Puromycin-sensitive aminopeptidase"/>
    <property type="match status" value="1"/>
</dbReference>
<dbReference type="GO" id="GO:0042277">
    <property type="term" value="F:peptide binding"/>
    <property type="evidence" value="ECO:0007669"/>
    <property type="project" value="TreeGrafter"/>
</dbReference>
<gene>
    <name evidence="17" type="ORF">N789_08775</name>
</gene>
<dbReference type="AlphaFoldDB" id="A0A091AT36"/>
<dbReference type="InterPro" id="IPR027268">
    <property type="entry name" value="Peptidase_M4/M1_CTD_sf"/>
</dbReference>
<sequence length="888" mass="95617">MRLTFTAAIAALLCLSHAQAADQVPVGRLPRTVVPDKVAVELKIDPAQTRFSGTVRMHVQVAEATRVVWMHGRDLKISRARIMPRNGANQDFTVAEADVSGVLKLTVPKPIQAGEALIEIVYDAPFGQLQGAYRVKPDGNDYVVTQMEALGARNTFPGFDEPGFKQPWDISLVVPNGQNAVANTRELRSEKAGEGWTRHVFATTENLPSYLIAFAVGPWDIVDGPDLPPNAVRNYPVKLRGIAAKGQGARMKYALANTGVIVAAQEAYFDIPYPFDKLDLVAAPDFSAGAMENAGLIVYRDSLMFADEKSEVRARQGYWGTHSHELAHQWFGDLVTMPWWDDLWLNEAFATWMGNKIVGQLQPGFHTDRGLMESALGAMGEDSLASTRRVHEPINEFTDIESAFDGITYSKGGAVLAMFERYVGEEKFRDAIRAYLRKHARGNATSADLINAIAEVSDDPAGVRAAFNGFIDQPGVPIVHVGAKCDGPKPLLLVEQERYLPVGSVAPKAGEWLLPLCVRYGDKNGLHEQCGLVGGKSATVELQTDACPSFVMPNANGAGYYRFAMSPADQANLEANFDKLNEREQRSFADSVEAAYAAGAIDSRTFLGAAARLANAPVRQTATAPLDTIGWMIQHLARNDAEKQSLRDFVGRIYGPRLARMGTVPKAGESDDDRLLRNSLIATMAGTAKQPALRADLAAKGRAVLGIGGDGALHLDAIATDQRGLALRMAMEEGDAAVFDVLLAHLSSSQDPVLRGQLLGALGSAKDPALAARARALALEPGKLRRNELRTVIYGGRDDDAARQASRAWLDANFAALEAKVNPGGASLINGYVGGMCSVAEADSVVPKFGQRMSTLEGGPRALAQAVEEVKLCASLKTQQSRAGVQLP</sequence>
<dbReference type="Gene3D" id="1.25.50.20">
    <property type="match status" value="1"/>
</dbReference>
<dbReference type="EMBL" id="AVCI01000005">
    <property type="protein sequence ID" value="KFN43358.1"/>
    <property type="molecule type" value="Genomic_DNA"/>
</dbReference>
<keyword evidence="7 10" id="KW-0862">Zinc</keyword>
<dbReference type="InterPro" id="IPR014782">
    <property type="entry name" value="Peptidase_M1_dom"/>
</dbReference>
<evidence type="ECO:0000256" key="5">
    <source>
        <dbReference type="ARBA" id="ARBA00022723"/>
    </source>
</evidence>
<dbReference type="PATRIC" id="fig|1121015.4.peg.1246"/>
<dbReference type="GO" id="GO:0005615">
    <property type="term" value="C:extracellular space"/>
    <property type="evidence" value="ECO:0007669"/>
    <property type="project" value="TreeGrafter"/>
</dbReference>
<reference evidence="17 18" key="1">
    <citation type="submission" date="2013-09" db="EMBL/GenBank/DDBJ databases">
        <title>Genome sequencing of Arenimonas oryziterrae.</title>
        <authorList>
            <person name="Chen F."/>
            <person name="Wang G."/>
        </authorList>
    </citation>
    <scope>NUCLEOTIDE SEQUENCE [LARGE SCALE GENOMIC DNA]</scope>
    <source>
        <strain evidence="17 18">YC6267</strain>
    </source>
</reference>
<comment type="similarity">
    <text evidence="2 12">Belongs to the peptidase M1 family.</text>
</comment>
<feature type="site" description="Transition state stabilizer" evidence="11">
    <location>
        <position position="409"/>
    </location>
</feature>
<evidence type="ECO:0000256" key="7">
    <source>
        <dbReference type="ARBA" id="ARBA00022833"/>
    </source>
</evidence>
<evidence type="ECO:0000259" key="15">
    <source>
        <dbReference type="Pfam" id="PF11838"/>
    </source>
</evidence>
<evidence type="ECO:0000256" key="1">
    <source>
        <dbReference type="ARBA" id="ARBA00000098"/>
    </source>
</evidence>
<evidence type="ECO:0000256" key="10">
    <source>
        <dbReference type="PIRSR" id="PIRSR634016-3"/>
    </source>
</evidence>
<dbReference type="SUPFAM" id="SSF55486">
    <property type="entry name" value="Metalloproteases ('zincins'), catalytic domain"/>
    <property type="match status" value="1"/>
</dbReference>
<dbReference type="Proteomes" id="UP000029385">
    <property type="component" value="Unassembled WGS sequence"/>
</dbReference>
<evidence type="ECO:0000256" key="13">
    <source>
        <dbReference type="SAM" id="SignalP"/>
    </source>
</evidence>
<dbReference type="CDD" id="cd09601">
    <property type="entry name" value="M1_APN-Q_like"/>
    <property type="match status" value="1"/>
</dbReference>
<evidence type="ECO:0000256" key="4">
    <source>
        <dbReference type="ARBA" id="ARBA00022670"/>
    </source>
</evidence>
<evidence type="ECO:0000256" key="3">
    <source>
        <dbReference type="ARBA" id="ARBA00022438"/>
    </source>
</evidence>
<dbReference type="STRING" id="1121015.GCA_000420545_00570"/>
<dbReference type="Pfam" id="PF11838">
    <property type="entry name" value="ERAP1_C"/>
    <property type="match status" value="1"/>
</dbReference>
<evidence type="ECO:0000313" key="17">
    <source>
        <dbReference type="EMBL" id="KFN43358.1"/>
    </source>
</evidence>
<dbReference type="Pfam" id="PF17900">
    <property type="entry name" value="Peptidase_M1_N"/>
    <property type="match status" value="1"/>
</dbReference>
<protein>
    <recommendedName>
        <fullName evidence="12">Aminopeptidase</fullName>
        <ecNumber evidence="12">3.4.11.-</ecNumber>
    </recommendedName>
</protein>
<name>A0A091AT36_9GAMM</name>
<comment type="catalytic activity">
    <reaction evidence="1">
        <text>Release of an N-terminal amino acid, Xaa-|-Yaa- from a peptide, amide or arylamide. Xaa is preferably Ala, but may be most amino acids including Pro (slow action). When a terminal hydrophobic residue is followed by a prolyl residue, the two may be released as an intact Xaa-Pro dipeptide.</text>
        <dbReference type="EC" id="3.4.11.2"/>
    </reaction>
</comment>
<feature type="domain" description="Aminopeptidase N-like N-terminal" evidence="16">
    <location>
        <begin position="35"/>
        <end position="211"/>
    </location>
</feature>
<dbReference type="SUPFAM" id="SSF63737">
    <property type="entry name" value="Leukotriene A4 hydrolase N-terminal domain"/>
    <property type="match status" value="1"/>
</dbReference>
<dbReference type="InterPro" id="IPR042097">
    <property type="entry name" value="Aminopeptidase_N-like_N_sf"/>
</dbReference>
<evidence type="ECO:0000259" key="16">
    <source>
        <dbReference type="Pfam" id="PF17900"/>
    </source>
</evidence>
<organism evidence="17 18">
    <name type="scientific">Arenimonas oryziterrae DSM 21050 = YC6267</name>
    <dbReference type="NCBI Taxonomy" id="1121015"/>
    <lineage>
        <taxon>Bacteria</taxon>
        <taxon>Pseudomonadati</taxon>
        <taxon>Pseudomonadota</taxon>
        <taxon>Gammaproteobacteria</taxon>
        <taxon>Lysobacterales</taxon>
        <taxon>Lysobacteraceae</taxon>
        <taxon>Arenimonas</taxon>
    </lineage>
</organism>
<feature type="binding site" evidence="10">
    <location>
        <position position="347"/>
    </location>
    <ligand>
        <name>Zn(2+)</name>
        <dbReference type="ChEBI" id="CHEBI:29105"/>
        <note>catalytic</note>
    </ligand>
</feature>
<dbReference type="Gene3D" id="1.10.390.10">
    <property type="entry name" value="Neutral Protease Domain 2"/>
    <property type="match status" value="1"/>
</dbReference>
<feature type="domain" description="ERAP1-like C-terminal" evidence="15">
    <location>
        <begin position="550"/>
        <end position="871"/>
    </location>
</feature>
<dbReference type="EC" id="3.4.11.-" evidence="12"/>
<dbReference type="PANTHER" id="PTHR11533">
    <property type="entry name" value="PROTEASE M1 ZINC METALLOPROTEASE"/>
    <property type="match status" value="1"/>
</dbReference>
<dbReference type="Pfam" id="PF01433">
    <property type="entry name" value="Peptidase_M1"/>
    <property type="match status" value="1"/>
</dbReference>
<comment type="caution">
    <text evidence="17">The sequence shown here is derived from an EMBL/GenBank/DDBJ whole genome shotgun (WGS) entry which is preliminary data.</text>
</comment>
<dbReference type="InterPro" id="IPR045357">
    <property type="entry name" value="Aminopeptidase_N-like_N"/>
</dbReference>
<keyword evidence="4 12" id="KW-0645">Protease</keyword>
<keyword evidence="8 12" id="KW-0482">Metalloprotease</keyword>
<evidence type="ECO:0000256" key="9">
    <source>
        <dbReference type="PIRSR" id="PIRSR634016-1"/>
    </source>
</evidence>
<dbReference type="GO" id="GO:0070006">
    <property type="term" value="F:metalloaminopeptidase activity"/>
    <property type="evidence" value="ECO:0007669"/>
    <property type="project" value="TreeGrafter"/>
</dbReference>
<evidence type="ECO:0000256" key="11">
    <source>
        <dbReference type="PIRSR" id="PIRSR634016-4"/>
    </source>
</evidence>
<accession>A0A091AT36</accession>
<dbReference type="PRINTS" id="PR00756">
    <property type="entry name" value="ALADIPTASE"/>
</dbReference>
<evidence type="ECO:0000256" key="8">
    <source>
        <dbReference type="ARBA" id="ARBA00023049"/>
    </source>
</evidence>
<dbReference type="GO" id="GO:0008270">
    <property type="term" value="F:zinc ion binding"/>
    <property type="evidence" value="ECO:0007669"/>
    <property type="project" value="UniProtKB-UniRule"/>
</dbReference>
<keyword evidence="3 12" id="KW-0031">Aminopeptidase</keyword>
<proteinExistence type="inferred from homology"/>
<dbReference type="InterPro" id="IPR001930">
    <property type="entry name" value="Peptidase_M1"/>
</dbReference>
<keyword evidence="5 10" id="KW-0479">Metal-binding</keyword>
<dbReference type="Gene3D" id="2.60.40.1730">
    <property type="entry name" value="tricorn interacting facor f3 domain"/>
    <property type="match status" value="1"/>
</dbReference>
<dbReference type="GO" id="GO:0016020">
    <property type="term" value="C:membrane"/>
    <property type="evidence" value="ECO:0007669"/>
    <property type="project" value="TreeGrafter"/>
</dbReference>
<comment type="cofactor">
    <cofactor evidence="10 12">
        <name>Zn(2+)</name>
        <dbReference type="ChEBI" id="CHEBI:29105"/>
    </cofactor>
    <text evidence="10 12">Binds 1 zinc ion per subunit.</text>
</comment>
<evidence type="ECO:0000256" key="2">
    <source>
        <dbReference type="ARBA" id="ARBA00010136"/>
    </source>
</evidence>
<dbReference type="GO" id="GO:0043171">
    <property type="term" value="P:peptide catabolic process"/>
    <property type="evidence" value="ECO:0007669"/>
    <property type="project" value="TreeGrafter"/>
</dbReference>
<dbReference type="OrthoDB" id="100605at2"/>
<feature type="domain" description="Peptidase M1 membrane alanine aminopeptidase" evidence="14">
    <location>
        <begin position="253"/>
        <end position="458"/>
    </location>
</feature>
<dbReference type="InterPro" id="IPR034016">
    <property type="entry name" value="M1_APN-typ"/>
</dbReference>
<dbReference type="eggNOG" id="COG0308">
    <property type="taxonomic scope" value="Bacteria"/>
</dbReference>
<keyword evidence="18" id="KW-1185">Reference proteome</keyword>
<dbReference type="PANTHER" id="PTHR11533:SF174">
    <property type="entry name" value="PUROMYCIN-SENSITIVE AMINOPEPTIDASE-RELATED"/>
    <property type="match status" value="1"/>
</dbReference>